<protein>
    <submittedName>
        <fullName evidence="1">Uncharacterized protein</fullName>
    </submittedName>
</protein>
<sequence>MVGINPMILPTGRYQLDFIGNNPMKFLDYGVIDPTVVFLLEKFQPHSNRKEFKQLSLEIIQRARVRWSVRSFFSFPMLGLIKI</sequence>
<name>A0ABQ4M664_9BACL</name>
<proteinExistence type="predicted"/>
<accession>A0ABQ4M664</accession>
<reference evidence="1 2" key="1">
    <citation type="submission" date="2021-03" db="EMBL/GenBank/DDBJ databases">
        <title>Antimicrobial resistance genes in bacteria isolated from Japanese honey, and their potential for conferring macrolide and lincosamide resistance in the American foulbrood pathogen Paenibacillus larvae.</title>
        <authorList>
            <person name="Okamoto M."/>
            <person name="Kumagai M."/>
            <person name="Kanamori H."/>
            <person name="Takamatsu D."/>
        </authorList>
    </citation>
    <scope>NUCLEOTIDE SEQUENCE [LARGE SCALE GENOMIC DNA]</scope>
    <source>
        <strain evidence="1 2">J42TS3</strain>
    </source>
</reference>
<evidence type="ECO:0000313" key="1">
    <source>
        <dbReference type="EMBL" id="GIP51470.1"/>
    </source>
</evidence>
<comment type="caution">
    <text evidence="1">The sequence shown here is derived from an EMBL/GenBank/DDBJ whole genome shotgun (WGS) entry which is preliminary data.</text>
</comment>
<dbReference type="Proteomes" id="UP000679992">
    <property type="component" value="Unassembled WGS sequence"/>
</dbReference>
<keyword evidence="2" id="KW-1185">Reference proteome</keyword>
<organism evidence="1 2">
    <name type="scientific">Paenibacillus vini</name>
    <dbReference type="NCBI Taxonomy" id="1476024"/>
    <lineage>
        <taxon>Bacteria</taxon>
        <taxon>Bacillati</taxon>
        <taxon>Bacillota</taxon>
        <taxon>Bacilli</taxon>
        <taxon>Bacillales</taxon>
        <taxon>Paenibacillaceae</taxon>
        <taxon>Paenibacillus</taxon>
    </lineage>
</organism>
<dbReference type="EMBL" id="BOSL01000001">
    <property type="protein sequence ID" value="GIP51470.1"/>
    <property type="molecule type" value="Genomic_DNA"/>
</dbReference>
<gene>
    <name evidence="1" type="ORF">J42TS3_05050</name>
</gene>
<evidence type="ECO:0000313" key="2">
    <source>
        <dbReference type="Proteomes" id="UP000679992"/>
    </source>
</evidence>